<comment type="caution">
    <text evidence="1">The sequence shown here is derived from an EMBL/GenBank/DDBJ whole genome shotgun (WGS) entry which is preliminary data.</text>
</comment>
<protein>
    <submittedName>
        <fullName evidence="1">Uncharacterized protein</fullName>
    </submittedName>
</protein>
<reference evidence="1" key="1">
    <citation type="submission" date="2019-06" db="EMBL/GenBank/DDBJ databases">
        <authorList>
            <person name="Zheng W."/>
        </authorList>
    </citation>
    <scope>NUCLEOTIDE SEQUENCE</scope>
    <source>
        <strain evidence="1">QDHG01</strain>
    </source>
</reference>
<keyword evidence="2" id="KW-1185">Reference proteome</keyword>
<gene>
    <name evidence="1" type="ORF">FGO68_gene6695</name>
</gene>
<sequence length="106" mass="12286">MFQIANYKQVMPYNIHIQREEITYICMCSRQSEVLQSIHLSGNLEGNTLDQQMVFRDLLQAKLISLKIGLQMNEIDQLAQIQTIDSLNDGLTRNQYPERARTAENV</sequence>
<proteinExistence type="predicted"/>
<accession>A0A8J8P5B7</accession>
<evidence type="ECO:0000313" key="1">
    <source>
        <dbReference type="EMBL" id="TNV86184.1"/>
    </source>
</evidence>
<dbReference type="AlphaFoldDB" id="A0A8J8P5B7"/>
<dbReference type="Proteomes" id="UP000785679">
    <property type="component" value="Unassembled WGS sequence"/>
</dbReference>
<dbReference type="EMBL" id="RRYP01001252">
    <property type="protein sequence ID" value="TNV86184.1"/>
    <property type="molecule type" value="Genomic_DNA"/>
</dbReference>
<name>A0A8J8P5B7_HALGN</name>
<evidence type="ECO:0000313" key="2">
    <source>
        <dbReference type="Proteomes" id="UP000785679"/>
    </source>
</evidence>
<organism evidence="1 2">
    <name type="scientific">Halteria grandinella</name>
    <dbReference type="NCBI Taxonomy" id="5974"/>
    <lineage>
        <taxon>Eukaryota</taxon>
        <taxon>Sar</taxon>
        <taxon>Alveolata</taxon>
        <taxon>Ciliophora</taxon>
        <taxon>Intramacronucleata</taxon>
        <taxon>Spirotrichea</taxon>
        <taxon>Stichotrichia</taxon>
        <taxon>Sporadotrichida</taxon>
        <taxon>Halteriidae</taxon>
        <taxon>Halteria</taxon>
    </lineage>
</organism>